<protein>
    <submittedName>
        <fullName evidence="2">Uncharacterized protein</fullName>
    </submittedName>
</protein>
<feature type="compositionally biased region" description="Low complexity" evidence="1">
    <location>
        <begin position="106"/>
        <end position="116"/>
    </location>
</feature>
<dbReference type="AlphaFoldDB" id="A0A6V7HS80"/>
<evidence type="ECO:0000256" key="1">
    <source>
        <dbReference type="SAM" id="MobiDB-lite"/>
    </source>
</evidence>
<sequence>MESYRSPVTWKGKRKIHTPFPAKSRDNIECPSIGRHSSFELIYLSSPVQDMKVTTESGDQLSISLSSLKLESSGVPVDEAPGIQTLDSEALKSNWPSHDVPEFKSTDSSVSESPDSNVLENECPFSEFPEPSMTPVILKQYKEHCRWNDWRSMGEDNSPRTPFIGRISNKERFEKFKRVRKNLCDIIDMTAHEDSD</sequence>
<evidence type="ECO:0000313" key="2">
    <source>
        <dbReference type="EMBL" id="CAD1530098.1"/>
    </source>
</evidence>
<proteinExistence type="predicted"/>
<name>A0A6V7HS80_9HYME</name>
<accession>A0A6V7HS80</accession>
<organism evidence="2">
    <name type="scientific">Bracon brevicornis</name>
    <dbReference type="NCBI Taxonomy" id="1563983"/>
    <lineage>
        <taxon>Eukaryota</taxon>
        <taxon>Metazoa</taxon>
        <taxon>Ecdysozoa</taxon>
        <taxon>Arthropoda</taxon>
        <taxon>Hexapoda</taxon>
        <taxon>Insecta</taxon>
        <taxon>Pterygota</taxon>
        <taxon>Neoptera</taxon>
        <taxon>Endopterygota</taxon>
        <taxon>Hymenoptera</taxon>
        <taxon>Apocrita</taxon>
        <taxon>Ichneumonoidea</taxon>
        <taxon>Braconidae</taxon>
        <taxon>Braconinae</taxon>
        <taxon>Bracon</taxon>
    </lineage>
</organism>
<gene>
    <name evidence="2" type="ORF">BBRV_LOCUS5582</name>
</gene>
<dbReference type="EMBL" id="CADCXW020000001">
    <property type="protein sequence ID" value="CAD1530098.1"/>
    <property type="molecule type" value="Genomic_DNA"/>
</dbReference>
<reference evidence="2" key="1">
    <citation type="submission" date="2020-07" db="EMBL/GenBank/DDBJ databases">
        <authorList>
            <person name="Ferguson B K."/>
        </authorList>
    </citation>
    <scope>NUCLEOTIDE SEQUENCE</scope>
    <source>
        <strain evidence="2">L06</strain>
    </source>
</reference>
<feature type="region of interest" description="Disordered" evidence="1">
    <location>
        <begin position="91"/>
        <end position="118"/>
    </location>
</feature>